<dbReference type="GO" id="GO:0009116">
    <property type="term" value="P:nucleoside metabolic process"/>
    <property type="evidence" value="ECO:0007669"/>
    <property type="project" value="InterPro"/>
</dbReference>
<gene>
    <name evidence="2" type="ordered locus">FsymDg_1477</name>
</gene>
<dbReference type="KEGG" id="fsy:FsymDg_1477"/>
<dbReference type="AlphaFoldDB" id="F8B2V7"/>
<dbReference type="SUPFAM" id="SSF53167">
    <property type="entry name" value="Purine and uridine phosphorylases"/>
    <property type="match status" value="1"/>
</dbReference>
<dbReference type="Gene3D" id="3.40.50.1580">
    <property type="entry name" value="Nucleoside phosphorylase domain"/>
    <property type="match status" value="1"/>
</dbReference>
<dbReference type="CDD" id="cd09008">
    <property type="entry name" value="MTAN"/>
    <property type="match status" value="1"/>
</dbReference>
<dbReference type="Proteomes" id="UP000001549">
    <property type="component" value="Chromosome"/>
</dbReference>
<dbReference type="InterPro" id="IPR035994">
    <property type="entry name" value="Nucleoside_phosphorylase_sf"/>
</dbReference>
<protein>
    <submittedName>
        <fullName evidence="2">Purine or other phosphorylase family 1</fullName>
    </submittedName>
</protein>
<keyword evidence="3" id="KW-1185">Reference proteome</keyword>
<evidence type="ECO:0000259" key="1">
    <source>
        <dbReference type="Pfam" id="PF01048"/>
    </source>
</evidence>
<dbReference type="GO" id="GO:0005829">
    <property type="term" value="C:cytosol"/>
    <property type="evidence" value="ECO:0007669"/>
    <property type="project" value="TreeGrafter"/>
</dbReference>
<dbReference type="GO" id="GO:0019284">
    <property type="term" value="P:L-methionine salvage from S-adenosylmethionine"/>
    <property type="evidence" value="ECO:0007669"/>
    <property type="project" value="TreeGrafter"/>
</dbReference>
<name>F8B2V7_9ACTN</name>
<reference evidence="2 3" key="1">
    <citation type="submission" date="2011-05" db="EMBL/GenBank/DDBJ databases">
        <title>Complete sequence of chromosome of Frankia symbiont of Datisca glomerata.</title>
        <authorList>
            <consortium name="US DOE Joint Genome Institute"/>
            <person name="Lucas S."/>
            <person name="Han J."/>
            <person name="Lapidus A."/>
            <person name="Cheng J.-F."/>
            <person name="Goodwin L."/>
            <person name="Pitluck S."/>
            <person name="Peters L."/>
            <person name="Mikhailova N."/>
            <person name="Chertkov O."/>
            <person name="Teshima H."/>
            <person name="Han C."/>
            <person name="Tapia R."/>
            <person name="Land M."/>
            <person name="Hauser L."/>
            <person name="Kyrpides N."/>
            <person name="Ivanova N."/>
            <person name="Pagani I."/>
            <person name="Berry A."/>
            <person name="Pawlowski K."/>
            <person name="Persson T."/>
            <person name="Vanden Heuvel B."/>
            <person name="Benson D."/>
            <person name="Woyke T."/>
        </authorList>
    </citation>
    <scope>NUCLEOTIDE SEQUENCE [LARGE SCALE GENOMIC DNA]</scope>
    <source>
        <strain evidence="3">4085684</strain>
    </source>
</reference>
<dbReference type="Pfam" id="PF01048">
    <property type="entry name" value="PNP_UDP_1"/>
    <property type="match status" value="1"/>
</dbReference>
<dbReference type="HOGENOM" id="CLU_060897_1_0_11"/>
<dbReference type="GO" id="GO:0008930">
    <property type="term" value="F:methylthioadenosine nucleosidase activity"/>
    <property type="evidence" value="ECO:0007669"/>
    <property type="project" value="TreeGrafter"/>
</dbReference>
<dbReference type="InterPro" id="IPR000845">
    <property type="entry name" value="Nucleoside_phosphorylase_d"/>
</dbReference>
<proteinExistence type="predicted"/>
<dbReference type="EMBL" id="CP002801">
    <property type="protein sequence ID" value="AEH08939.1"/>
    <property type="molecule type" value="Genomic_DNA"/>
</dbReference>
<accession>F8B2V7</accession>
<dbReference type="eggNOG" id="COG0775">
    <property type="taxonomic scope" value="Bacteria"/>
</dbReference>
<dbReference type="PANTHER" id="PTHR46832">
    <property type="entry name" value="5'-METHYLTHIOADENOSINE/S-ADENOSYLHOMOCYSTEINE NUCLEOSIDASE"/>
    <property type="match status" value="1"/>
</dbReference>
<dbReference type="STRING" id="656024.FsymDg_1477"/>
<dbReference type="GO" id="GO:0008782">
    <property type="term" value="F:adenosylhomocysteine nucleosidase activity"/>
    <property type="evidence" value="ECO:0007669"/>
    <property type="project" value="TreeGrafter"/>
</dbReference>
<feature type="domain" description="Nucleoside phosphorylase" evidence="1">
    <location>
        <begin position="6"/>
        <end position="243"/>
    </location>
</feature>
<evidence type="ECO:0000313" key="3">
    <source>
        <dbReference type="Proteomes" id="UP000001549"/>
    </source>
</evidence>
<sequence length="390" mass="41002">MANTRPIVVLTALDLEYQAVHEHLVDTRLHRHPQGTRFEVGRLAGGQCQVALAHVGVGNQSAAVLAERAIAEFAPAALLFVGVAGGLHRHIALGDVIVGTHVYAFHGATSEDEGLWGRPRTWPLSHRAEQIARHLSRTRSWARPPVKADSLPQVHFGPIAAGEVVLNSTVSALARWLHDHYNDALAIEMEGAGASQAGLLNSSLPVIVIRGVSDHADGTKESTDRHLWQQRAVANAASFAVALAEELAVDIGKTDTAETRIGRRSTMQVPNQNIRNTASGNARVGVQAGALHGGVTIGATGEQVPADLSAALVGFRNDLQNARSAGTVDEDTYAAAEAELAAADEALQTDSPATRRALLVALKKVRGLIGDVADLATKIGVAITIAQGLS</sequence>
<dbReference type="PANTHER" id="PTHR46832:SF1">
    <property type="entry name" value="5'-METHYLTHIOADENOSINE_S-ADENOSYLHOMOCYSTEINE NUCLEOSIDASE"/>
    <property type="match status" value="1"/>
</dbReference>
<organism evidence="2 3">
    <name type="scientific">Candidatus Protofrankia datiscae</name>
    <dbReference type="NCBI Taxonomy" id="2716812"/>
    <lineage>
        <taxon>Bacteria</taxon>
        <taxon>Bacillati</taxon>
        <taxon>Actinomycetota</taxon>
        <taxon>Actinomycetes</taxon>
        <taxon>Frankiales</taxon>
        <taxon>Frankiaceae</taxon>
        <taxon>Protofrankia</taxon>
    </lineage>
</organism>
<evidence type="ECO:0000313" key="2">
    <source>
        <dbReference type="EMBL" id="AEH08939.1"/>
    </source>
</evidence>